<reference evidence="2" key="2">
    <citation type="submission" date="2017-10" db="EMBL/GenBank/DDBJ databases">
        <title>Ladona fulva Genome sequencing and assembly.</title>
        <authorList>
            <person name="Murali S."/>
            <person name="Richards S."/>
            <person name="Bandaranaike D."/>
            <person name="Bellair M."/>
            <person name="Blankenburg K."/>
            <person name="Chao H."/>
            <person name="Dinh H."/>
            <person name="Doddapaneni H."/>
            <person name="Dugan-Rocha S."/>
            <person name="Elkadiri S."/>
            <person name="Gnanaolivu R."/>
            <person name="Hernandez B."/>
            <person name="Skinner E."/>
            <person name="Javaid M."/>
            <person name="Lee S."/>
            <person name="Li M."/>
            <person name="Ming W."/>
            <person name="Munidasa M."/>
            <person name="Muniz J."/>
            <person name="Nguyen L."/>
            <person name="Hughes D."/>
            <person name="Osuji N."/>
            <person name="Pu L.-L."/>
            <person name="Puazo M."/>
            <person name="Qu C."/>
            <person name="Quiroz J."/>
            <person name="Raj R."/>
            <person name="Weissenberger G."/>
            <person name="Xin Y."/>
            <person name="Zou X."/>
            <person name="Han Y."/>
            <person name="Worley K."/>
            <person name="Muzny D."/>
            <person name="Gibbs R."/>
        </authorList>
    </citation>
    <scope>NUCLEOTIDE SEQUENCE</scope>
    <source>
        <strain evidence="2">Sampled in the wild</strain>
    </source>
</reference>
<keyword evidence="3" id="KW-1185">Reference proteome</keyword>
<gene>
    <name evidence="2" type="ORF">J437_LFUL007077</name>
</gene>
<organism evidence="2 3">
    <name type="scientific">Ladona fulva</name>
    <name type="common">Scarce chaser dragonfly</name>
    <name type="synonym">Libellula fulva</name>
    <dbReference type="NCBI Taxonomy" id="123851"/>
    <lineage>
        <taxon>Eukaryota</taxon>
        <taxon>Metazoa</taxon>
        <taxon>Ecdysozoa</taxon>
        <taxon>Arthropoda</taxon>
        <taxon>Hexapoda</taxon>
        <taxon>Insecta</taxon>
        <taxon>Pterygota</taxon>
        <taxon>Palaeoptera</taxon>
        <taxon>Odonata</taxon>
        <taxon>Epiprocta</taxon>
        <taxon>Anisoptera</taxon>
        <taxon>Libelluloidea</taxon>
        <taxon>Libellulidae</taxon>
        <taxon>Ladona</taxon>
    </lineage>
</organism>
<evidence type="ECO:0000313" key="2">
    <source>
        <dbReference type="EMBL" id="KAG8222359.1"/>
    </source>
</evidence>
<accession>A0A8K0JU98</accession>
<dbReference type="Proteomes" id="UP000792457">
    <property type="component" value="Unassembled WGS sequence"/>
</dbReference>
<dbReference type="AlphaFoldDB" id="A0A8K0JU98"/>
<proteinExistence type="predicted"/>
<sequence length="71" mass="8412">MEEYCEKKSRTGGAYTETRESKGMVEGVRYRGRPREEYLAQVRMNAGAASYEEMKRKAQKRDEWRSIFKPI</sequence>
<protein>
    <submittedName>
        <fullName evidence="2">Uncharacterized protein</fullName>
    </submittedName>
</protein>
<name>A0A8K0JU98_LADFU</name>
<comment type="caution">
    <text evidence="2">The sequence shown here is derived from an EMBL/GenBank/DDBJ whole genome shotgun (WGS) entry which is preliminary data.</text>
</comment>
<feature type="region of interest" description="Disordered" evidence="1">
    <location>
        <begin position="1"/>
        <end position="20"/>
    </location>
</feature>
<evidence type="ECO:0000313" key="3">
    <source>
        <dbReference type="Proteomes" id="UP000792457"/>
    </source>
</evidence>
<dbReference type="EMBL" id="KZ308131">
    <property type="protein sequence ID" value="KAG8222359.1"/>
    <property type="molecule type" value="Genomic_DNA"/>
</dbReference>
<dbReference type="OrthoDB" id="6624609at2759"/>
<evidence type="ECO:0000256" key="1">
    <source>
        <dbReference type="SAM" id="MobiDB-lite"/>
    </source>
</evidence>
<reference evidence="2" key="1">
    <citation type="submission" date="2013-04" db="EMBL/GenBank/DDBJ databases">
        <authorList>
            <person name="Qu J."/>
            <person name="Murali S.C."/>
            <person name="Bandaranaike D."/>
            <person name="Bellair M."/>
            <person name="Blankenburg K."/>
            <person name="Chao H."/>
            <person name="Dinh H."/>
            <person name="Doddapaneni H."/>
            <person name="Downs B."/>
            <person name="Dugan-Rocha S."/>
            <person name="Elkadiri S."/>
            <person name="Gnanaolivu R.D."/>
            <person name="Hernandez B."/>
            <person name="Javaid M."/>
            <person name="Jayaseelan J.C."/>
            <person name="Lee S."/>
            <person name="Li M."/>
            <person name="Ming W."/>
            <person name="Munidasa M."/>
            <person name="Muniz J."/>
            <person name="Nguyen L."/>
            <person name="Ongeri F."/>
            <person name="Osuji N."/>
            <person name="Pu L.-L."/>
            <person name="Puazo M."/>
            <person name="Qu C."/>
            <person name="Quiroz J."/>
            <person name="Raj R."/>
            <person name="Weissenberger G."/>
            <person name="Xin Y."/>
            <person name="Zou X."/>
            <person name="Han Y."/>
            <person name="Richards S."/>
            <person name="Worley K."/>
            <person name="Muzny D."/>
            <person name="Gibbs R."/>
        </authorList>
    </citation>
    <scope>NUCLEOTIDE SEQUENCE</scope>
    <source>
        <strain evidence="2">Sampled in the wild</strain>
    </source>
</reference>